<keyword evidence="4 6" id="KW-0012">Acyltransferase</keyword>
<dbReference type="EC" id="2.3.1.39" evidence="1 6"/>
<comment type="similarity">
    <text evidence="6">Belongs to the fabD family.</text>
</comment>
<dbReference type="GO" id="GO:0005829">
    <property type="term" value="C:cytosol"/>
    <property type="evidence" value="ECO:0007669"/>
    <property type="project" value="TreeGrafter"/>
</dbReference>
<dbReference type="SMART" id="SM00827">
    <property type="entry name" value="PKS_AT"/>
    <property type="match status" value="1"/>
</dbReference>
<dbReference type="Gene3D" id="3.30.70.250">
    <property type="entry name" value="Malonyl-CoA ACP transacylase, ACP-binding"/>
    <property type="match status" value="1"/>
</dbReference>
<evidence type="ECO:0000256" key="6">
    <source>
        <dbReference type="PIRNR" id="PIRNR000446"/>
    </source>
</evidence>
<evidence type="ECO:0000313" key="9">
    <source>
        <dbReference type="EMBL" id="ALF47169.1"/>
    </source>
</evidence>
<dbReference type="InterPro" id="IPR004410">
    <property type="entry name" value="Malonyl_CoA-ACP_transAc_FabD"/>
</dbReference>
<dbReference type="InterPro" id="IPR050858">
    <property type="entry name" value="Mal-CoA-ACP_Trans/PKS_FabD"/>
</dbReference>
<evidence type="ECO:0000256" key="1">
    <source>
        <dbReference type="ARBA" id="ARBA00013258"/>
    </source>
</evidence>
<dbReference type="EMBL" id="CP012541">
    <property type="protein sequence ID" value="ALF47169.1"/>
    <property type="molecule type" value="Genomic_DNA"/>
</dbReference>
<dbReference type="InterPro" id="IPR001227">
    <property type="entry name" value="Ac_transferase_dom_sf"/>
</dbReference>
<dbReference type="SUPFAM" id="SSF55048">
    <property type="entry name" value="Probable ACP-binding domain of malonyl-CoA ACP transacylase"/>
    <property type="match status" value="1"/>
</dbReference>
<dbReference type="GO" id="GO:0006633">
    <property type="term" value="P:fatty acid biosynthetic process"/>
    <property type="evidence" value="ECO:0007669"/>
    <property type="project" value="TreeGrafter"/>
</dbReference>
<evidence type="ECO:0000256" key="4">
    <source>
        <dbReference type="ARBA" id="ARBA00023315"/>
    </source>
</evidence>
<dbReference type="NCBIfam" id="TIGR00128">
    <property type="entry name" value="fabD"/>
    <property type="match status" value="1"/>
</dbReference>
<evidence type="ECO:0000313" key="10">
    <source>
        <dbReference type="Proteomes" id="UP000066049"/>
    </source>
</evidence>
<evidence type="ECO:0000256" key="5">
    <source>
        <dbReference type="ARBA" id="ARBA00048462"/>
    </source>
</evidence>
<dbReference type="InterPro" id="IPR016036">
    <property type="entry name" value="Malonyl_transacylase_ACP-bd"/>
</dbReference>
<proteinExistence type="inferred from homology"/>
<dbReference type="PANTHER" id="PTHR42681:SF1">
    <property type="entry name" value="MALONYL-COA-ACYL CARRIER PROTEIN TRANSACYLASE, MITOCHONDRIAL"/>
    <property type="match status" value="1"/>
</dbReference>
<dbReference type="Pfam" id="PF00698">
    <property type="entry name" value="Acyl_transf_1"/>
    <property type="match status" value="1"/>
</dbReference>
<name>A0A0M4TLD3_9BACT</name>
<dbReference type="InterPro" id="IPR014043">
    <property type="entry name" value="Acyl_transferase_dom"/>
</dbReference>
<dbReference type="KEGG" id="ccoc:CCON33237_0464"/>
<dbReference type="AlphaFoldDB" id="A0A0M4TLD3"/>
<dbReference type="GO" id="GO:0004314">
    <property type="term" value="F:[acyl-carrier-protein] S-malonyltransferase activity"/>
    <property type="evidence" value="ECO:0007669"/>
    <property type="project" value="UniProtKB-EC"/>
</dbReference>
<dbReference type="Gene3D" id="3.40.366.10">
    <property type="entry name" value="Malonyl-Coenzyme A Acyl Carrier Protein, domain 2"/>
    <property type="match status" value="1"/>
</dbReference>
<keyword evidence="3 6" id="KW-0808">Transferase</keyword>
<dbReference type="InterPro" id="IPR024925">
    <property type="entry name" value="Malonyl_CoA-ACP_transAc"/>
</dbReference>
<dbReference type="PANTHER" id="PTHR42681">
    <property type="entry name" value="MALONYL-COA-ACYL CARRIER PROTEIN TRANSACYLASE, MITOCHONDRIAL"/>
    <property type="match status" value="1"/>
</dbReference>
<accession>A0A0M4TLD3</accession>
<evidence type="ECO:0000259" key="8">
    <source>
        <dbReference type="SMART" id="SM00827"/>
    </source>
</evidence>
<dbReference type="PATRIC" id="fig|199.248.peg.491"/>
<evidence type="ECO:0000256" key="3">
    <source>
        <dbReference type="ARBA" id="ARBA00022679"/>
    </source>
</evidence>
<sequence length="309" mass="34110">MKKFAFVFAGQGSQSIGMGKDFYENFSTTKLLLNDACNDTGIDYKELLFTQNDKLDKTEFTQPAIVLNSLMTYLAFSNFIKEKPEFSLGHSLGEFTALAVSGAFNFIDAIRLVNLRGKFMQEACVGKDAGMMVVLGLSDEVVEEICKKAREEGLQIYAANYNCDGQIVVAGVRADLVSYEAKFKEAGAKRAMLLNMSVASHCPILEPASVRLASELESTLATNFSPVVSNVNAKIYTDKSEALVLLKEQLIKPVCYKQSIKNYENDVDCFIELGAATLKGINKKITEKPTYSITDMASLEEVVKILEER</sequence>
<dbReference type="RefSeq" id="WP_054196226.1">
    <property type="nucleotide sequence ID" value="NZ_CABMKQ010000002.1"/>
</dbReference>
<gene>
    <name evidence="9" type="primary">fabD</name>
    <name evidence="9" type="ORF">CCON33237_0464</name>
</gene>
<dbReference type="SUPFAM" id="SSF52151">
    <property type="entry name" value="FabD/lysophospholipase-like"/>
    <property type="match status" value="1"/>
</dbReference>
<dbReference type="InterPro" id="IPR016035">
    <property type="entry name" value="Acyl_Trfase/lysoPLipase"/>
</dbReference>
<reference evidence="10" key="1">
    <citation type="submission" date="2015-08" db="EMBL/GenBank/DDBJ databases">
        <title>Comparative genomics of the Campylobacter concisus group.</title>
        <authorList>
            <person name="Miller W.G."/>
            <person name="Yee E."/>
            <person name="Chapman M.H."/>
            <person name="Huynh S."/>
            <person name="Bono J.L."/>
            <person name="On S.L.W."/>
            <person name="St Leger J."/>
            <person name="Foster G."/>
            <person name="Parker C.T."/>
        </authorList>
    </citation>
    <scope>NUCLEOTIDE SEQUENCE [LARGE SCALE GENOMIC DNA]</scope>
    <source>
        <strain evidence="10">ATCC 33237</strain>
    </source>
</reference>
<dbReference type="PIRSF" id="PIRSF000446">
    <property type="entry name" value="Mct"/>
    <property type="match status" value="1"/>
</dbReference>
<feature type="active site" evidence="7">
    <location>
        <position position="91"/>
    </location>
</feature>
<comment type="catalytic activity">
    <reaction evidence="5 6">
        <text>holo-[ACP] + malonyl-CoA = malonyl-[ACP] + CoA</text>
        <dbReference type="Rhea" id="RHEA:41792"/>
        <dbReference type="Rhea" id="RHEA-COMP:9623"/>
        <dbReference type="Rhea" id="RHEA-COMP:9685"/>
        <dbReference type="ChEBI" id="CHEBI:57287"/>
        <dbReference type="ChEBI" id="CHEBI:57384"/>
        <dbReference type="ChEBI" id="CHEBI:64479"/>
        <dbReference type="ChEBI" id="CHEBI:78449"/>
        <dbReference type="EC" id="2.3.1.39"/>
    </reaction>
</comment>
<dbReference type="Proteomes" id="UP000066049">
    <property type="component" value="Chromosome"/>
</dbReference>
<protein>
    <recommendedName>
        <fullName evidence="2 6">Malonyl CoA-acyl carrier protein transacylase</fullName>
        <ecNumber evidence="1 6">2.3.1.39</ecNumber>
    </recommendedName>
</protein>
<organism evidence="9 10">
    <name type="scientific">Campylobacter concisus</name>
    <dbReference type="NCBI Taxonomy" id="199"/>
    <lineage>
        <taxon>Bacteria</taxon>
        <taxon>Pseudomonadati</taxon>
        <taxon>Campylobacterota</taxon>
        <taxon>Epsilonproteobacteria</taxon>
        <taxon>Campylobacterales</taxon>
        <taxon>Campylobacteraceae</taxon>
        <taxon>Campylobacter</taxon>
    </lineage>
</organism>
<evidence type="ECO:0000256" key="7">
    <source>
        <dbReference type="PIRSR" id="PIRSR000446-1"/>
    </source>
</evidence>
<evidence type="ECO:0000256" key="2">
    <source>
        <dbReference type="ARBA" id="ARBA00018953"/>
    </source>
</evidence>
<feature type="active site" evidence="7">
    <location>
        <position position="201"/>
    </location>
</feature>
<dbReference type="GeneID" id="28662134"/>
<feature type="domain" description="Malonyl-CoA:ACP transacylase (MAT)" evidence="8">
    <location>
        <begin position="7"/>
        <end position="301"/>
    </location>
</feature>